<keyword evidence="2" id="KW-1133">Transmembrane helix</keyword>
<dbReference type="AlphaFoldDB" id="M1DVM2"/>
<dbReference type="Gramene" id="PGSC0003DMT400095117">
    <property type="protein sequence ID" value="PGSC0003DMT400095117"/>
    <property type="gene ID" value="PGSC0003DMG400044688"/>
</dbReference>
<dbReference type="PaxDb" id="4113-PGSC0003DMT400095117"/>
<feature type="compositionally biased region" description="Basic and acidic residues" evidence="1">
    <location>
        <begin position="28"/>
        <end position="37"/>
    </location>
</feature>
<dbReference type="EnsemblPlants" id="PGSC0003DMT400095117">
    <property type="protein sequence ID" value="PGSC0003DMT400095117"/>
    <property type="gene ID" value="PGSC0003DMG400044688"/>
</dbReference>
<feature type="transmembrane region" description="Helical" evidence="2">
    <location>
        <begin position="154"/>
        <end position="174"/>
    </location>
</feature>
<evidence type="ECO:0000256" key="1">
    <source>
        <dbReference type="SAM" id="MobiDB-lite"/>
    </source>
</evidence>
<keyword evidence="2" id="KW-0812">Transmembrane</keyword>
<evidence type="ECO:0000313" key="3">
    <source>
        <dbReference type="EnsemblPlants" id="PGSC0003DMT400095117"/>
    </source>
</evidence>
<organism evidence="3 4">
    <name type="scientific">Solanum tuberosum</name>
    <name type="common">Potato</name>
    <dbReference type="NCBI Taxonomy" id="4113"/>
    <lineage>
        <taxon>Eukaryota</taxon>
        <taxon>Viridiplantae</taxon>
        <taxon>Streptophyta</taxon>
        <taxon>Embryophyta</taxon>
        <taxon>Tracheophyta</taxon>
        <taxon>Spermatophyta</taxon>
        <taxon>Magnoliopsida</taxon>
        <taxon>eudicotyledons</taxon>
        <taxon>Gunneridae</taxon>
        <taxon>Pentapetalae</taxon>
        <taxon>asterids</taxon>
        <taxon>lamiids</taxon>
        <taxon>Solanales</taxon>
        <taxon>Solanaceae</taxon>
        <taxon>Solanoideae</taxon>
        <taxon>Solaneae</taxon>
        <taxon>Solanum</taxon>
    </lineage>
</organism>
<protein>
    <submittedName>
        <fullName evidence="3">Uncharacterized protein</fullName>
    </submittedName>
</protein>
<sequence length="185" mass="20353">MEPFTGRGSAHRNLASISPPTQSLRPPRPSEGHEDLHGPWSFTRAVGWSMKMVPPTTGPSEDHEDLHNPWSYTRSVVELVQVFSSRIMHRSVADLKFSSIGVDVDPWWLGAHFRISLESIPLRVTLVCWMAYTPGSGLAGCATLISHIPYGVDMSPVVLFLAGLFMTVGVDYLVGRHGMIVTLTS</sequence>
<dbReference type="HOGENOM" id="CLU_1463698_0_0_1"/>
<dbReference type="InParanoid" id="M1DVM2"/>
<accession>M1DVM2</accession>
<feature type="transmembrane region" description="Helical" evidence="2">
    <location>
        <begin position="124"/>
        <end position="148"/>
    </location>
</feature>
<keyword evidence="2" id="KW-0472">Membrane</keyword>
<dbReference type="Proteomes" id="UP000011115">
    <property type="component" value="Unassembled WGS sequence"/>
</dbReference>
<keyword evidence="4" id="KW-1185">Reference proteome</keyword>
<evidence type="ECO:0000256" key="2">
    <source>
        <dbReference type="SAM" id="Phobius"/>
    </source>
</evidence>
<reference evidence="3" key="2">
    <citation type="submission" date="2015-06" db="UniProtKB">
        <authorList>
            <consortium name="EnsemblPlants"/>
        </authorList>
    </citation>
    <scope>IDENTIFICATION</scope>
    <source>
        <strain evidence="3">DM1-3 516 R44</strain>
    </source>
</reference>
<evidence type="ECO:0000313" key="4">
    <source>
        <dbReference type="Proteomes" id="UP000011115"/>
    </source>
</evidence>
<reference evidence="4" key="1">
    <citation type="journal article" date="2011" name="Nature">
        <title>Genome sequence and analysis of the tuber crop potato.</title>
        <authorList>
            <consortium name="The Potato Genome Sequencing Consortium"/>
        </authorList>
    </citation>
    <scope>NUCLEOTIDE SEQUENCE [LARGE SCALE GENOMIC DNA]</scope>
    <source>
        <strain evidence="4">cv. DM1-3 516 R44</strain>
    </source>
</reference>
<name>M1DVM2_SOLTU</name>
<feature type="region of interest" description="Disordered" evidence="1">
    <location>
        <begin position="1"/>
        <end position="37"/>
    </location>
</feature>
<proteinExistence type="predicted"/>
<feature type="compositionally biased region" description="Polar residues" evidence="1">
    <location>
        <begin position="15"/>
        <end position="24"/>
    </location>
</feature>